<dbReference type="SUPFAM" id="SSF63829">
    <property type="entry name" value="Calcium-dependent phosphotriesterase"/>
    <property type="match status" value="1"/>
</dbReference>
<sequence length="277" mass="29205">MAATRIAAADADGSRGLYEGPVWTGEALYFSHFTFDPGFPSRILRLAADGRVETVIEDSGSNGLALGSDGALVAATHDLKELARYDLVDGSRMRIVGEYGGQPFNSPNDLVLGADGTIWFTDPDYQREAAPGGQPATRVYRVGTDGRVEVVDDTLANPNGIALSPDGRTLYVAGGGDDGVLRAYPLDADGRAGPGRDLVRAEGPDGLAVDCLGNIYLTEHARRRVRVISPQGEELATIAVDANITNAAFGGPRRRTLYLTGAGALWSVELDVAGLPY</sequence>
<feature type="binding site" evidence="3">
    <location>
        <position position="205"/>
    </location>
    <ligand>
        <name>a divalent metal cation</name>
        <dbReference type="ChEBI" id="CHEBI:60240"/>
    </ligand>
</feature>
<proteinExistence type="predicted"/>
<gene>
    <name evidence="5" type="ORF">CR938_10765</name>
</gene>
<dbReference type="Gene3D" id="2.120.10.30">
    <property type="entry name" value="TolB, C-terminal domain"/>
    <property type="match status" value="1"/>
</dbReference>
<reference evidence="5" key="1">
    <citation type="submission" date="2017-10" db="EMBL/GenBank/DDBJ databases">
        <title>Whole genome sequencing of members of genus Pseudoxanthomonas.</title>
        <authorList>
            <person name="Kumar S."/>
            <person name="Bansal K."/>
            <person name="Kaur A."/>
            <person name="Patil P."/>
            <person name="Sharma S."/>
            <person name="Patil P.B."/>
        </authorList>
    </citation>
    <scope>NUCLEOTIDE SEQUENCE</scope>
    <source>
        <strain evidence="5">DSM 22914</strain>
    </source>
</reference>
<keyword evidence="6" id="KW-1185">Reference proteome</keyword>
<dbReference type="AlphaFoldDB" id="A0A921NSP7"/>
<dbReference type="GO" id="GO:0016787">
    <property type="term" value="F:hydrolase activity"/>
    <property type="evidence" value="ECO:0007669"/>
    <property type="project" value="UniProtKB-KW"/>
</dbReference>
<dbReference type="InterPro" id="IPR013658">
    <property type="entry name" value="SGL"/>
</dbReference>
<dbReference type="Proteomes" id="UP000717981">
    <property type="component" value="Unassembled WGS sequence"/>
</dbReference>
<dbReference type="PANTHER" id="PTHR47572:SF4">
    <property type="entry name" value="LACTONASE DRP35"/>
    <property type="match status" value="1"/>
</dbReference>
<keyword evidence="1" id="KW-0378">Hydrolase</keyword>
<name>A0A921NSP7_9GAMM</name>
<comment type="caution">
    <text evidence="5">The sequence shown here is derived from an EMBL/GenBank/DDBJ whole genome shotgun (WGS) entry which is preliminary data.</text>
</comment>
<protein>
    <submittedName>
        <fullName evidence="5">Gluconolactonase</fullName>
    </submittedName>
</protein>
<accession>A0A921NSP7</accession>
<dbReference type="PANTHER" id="PTHR47572">
    <property type="entry name" value="LIPOPROTEIN-RELATED"/>
    <property type="match status" value="1"/>
</dbReference>
<dbReference type="InterPro" id="IPR051262">
    <property type="entry name" value="SMP-30/CGR1_Lactonase"/>
</dbReference>
<dbReference type="InterPro" id="IPR011042">
    <property type="entry name" value="6-blade_b-propeller_TolB-like"/>
</dbReference>
<dbReference type="EMBL" id="PDWK01000056">
    <property type="protein sequence ID" value="KAF1688293.1"/>
    <property type="molecule type" value="Genomic_DNA"/>
</dbReference>
<keyword evidence="3" id="KW-0479">Metal-binding</keyword>
<dbReference type="GO" id="GO:0046872">
    <property type="term" value="F:metal ion binding"/>
    <property type="evidence" value="ECO:0007669"/>
    <property type="project" value="UniProtKB-KW"/>
</dbReference>
<evidence type="ECO:0000256" key="1">
    <source>
        <dbReference type="ARBA" id="ARBA00022801"/>
    </source>
</evidence>
<evidence type="ECO:0000313" key="6">
    <source>
        <dbReference type="Proteomes" id="UP000717981"/>
    </source>
</evidence>
<organism evidence="5 6">
    <name type="scientific">Pseudoxanthomonas taiwanensis</name>
    <dbReference type="NCBI Taxonomy" id="176598"/>
    <lineage>
        <taxon>Bacteria</taxon>
        <taxon>Pseudomonadati</taxon>
        <taxon>Pseudomonadota</taxon>
        <taxon>Gammaproteobacteria</taxon>
        <taxon>Lysobacterales</taxon>
        <taxon>Lysobacteraceae</taxon>
        <taxon>Pseudoxanthomonas</taxon>
    </lineage>
</organism>
<feature type="binding site" evidence="3">
    <location>
        <position position="19"/>
    </location>
    <ligand>
        <name>a divalent metal cation</name>
        <dbReference type="ChEBI" id="CHEBI:60240"/>
    </ligand>
</feature>
<feature type="domain" description="SMP-30/Gluconolactonase/LRE-like region" evidence="4">
    <location>
        <begin position="19"/>
        <end position="262"/>
    </location>
</feature>
<evidence type="ECO:0000256" key="2">
    <source>
        <dbReference type="PIRSR" id="PIRSR605511-1"/>
    </source>
</evidence>
<comment type="cofactor">
    <cofactor evidence="3">
        <name>Zn(2+)</name>
        <dbReference type="ChEBI" id="CHEBI:29105"/>
    </cofactor>
    <text evidence="3">Binds 1 divalent metal cation per subunit.</text>
</comment>
<keyword evidence="3" id="KW-0862">Zinc</keyword>
<feature type="binding site" evidence="3">
    <location>
        <position position="108"/>
    </location>
    <ligand>
        <name>substrate</name>
    </ligand>
</feature>
<evidence type="ECO:0000259" key="4">
    <source>
        <dbReference type="Pfam" id="PF08450"/>
    </source>
</evidence>
<dbReference type="InterPro" id="IPR005511">
    <property type="entry name" value="SMP-30"/>
</dbReference>
<feature type="binding site" evidence="3">
    <location>
        <position position="159"/>
    </location>
    <ligand>
        <name>a divalent metal cation</name>
        <dbReference type="ChEBI" id="CHEBI:60240"/>
    </ligand>
</feature>
<dbReference type="Pfam" id="PF08450">
    <property type="entry name" value="SGL"/>
    <property type="match status" value="1"/>
</dbReference>
<evidence type="ECO:0000256" key="3">
    <source>
        <dbReference type="PIRSR" id="PIRSR605511-2"/>
    </source>
</evidence>
<evidence type="ECO:0000313" key="5">
    <source>
        <dbReference type="EMBL" id="KAF1688293.1"/>
    </source>
</evidence>
<dbReference type="PRINTS" id="PR01790">
    <property type="entry name" value="SMP30FAMILY"/>
</dbReference>
<feature type="active site" description="Proton donor/acceptor" evidence="2">
    <location>
        <position position="205"/>
    </location>
</feature>